<dbReference type="EMBL" id="MCGO01000016">
    <property type="protein sequence ID" value="ORY46517.1"/>
    <property type="molecule type" value="Genomic_DNA"/>
</dbReference>
<feature type="binding site" evidence="5">
    <location>
        <position position="76"/>
    </location>
    <ligand>
        <name>S-adenosyl-L-methionine</name>
        <dbReference type="ChEBI" id="CHEBI:59789"/>
    </ligand>
</feature>
<dbReference type="GO" id="GO:0005634">
    <property type="term" value="C:nucleus"/>
    <property type="evidence" value="ECO:0007669"/>
    <property type="project" value="TreeGrafter"/>
</dbReference>
<dbReference type="Proteomes" id="UP000193642">
    <property type="component" value="Unassembled WGS sequence"/>
</dbReference>
<dbReference type="GO" id="GO:0070475">
    <property type="term" value="P:rRNA base methylation"/>
    <property type="evidence" value="ECO:0007669"/>
    <property type="project" value="TreeGrafter"/>
</dbReference>
<dbReference type="InterPro" id="IPR029063">
    <property type="entry name" value="SAM-dependent_MTases_sf"/>
</dbReference>
<keyword evidence="4 5" id="KW-0949">S-adenosyl-L-methionine</keyword>
<comment type="similarity">
    <text evidence="1">Belongs to the methyltransferase superfamily. METTL16/RlmF family.</text>
</comment>
<dbReference type="OrthoDB" id="514248at2759"/>
<dbReference type="InterPro" id="IPR010286">
    <property type="entry name" value="METTL16/RlmF"/>
</dbReference>
<evidence type="ECO:0000256" key="5">
    <source>
        <dbReference type="PIRSR" id="PIRSR037350-1"/>
    </source>
</evidence>
<dbReference type="STRING" id="329046.A0A1Y2CHY1"/>
<dbReference type="SUPFAM" id="SSF53335">
    <property type="entry name" value="S-adenosyl-L-methionine-dependent methyltransferases"/>
    <property type="match status" value="1"/>
</dbReference>
<proteinExistence type="inferred from homology"/>
<feature type="binding site" evidence="5">
    <location>
        <position position="113"/>
    </location>
    <ligand>
        <name>S-adenosyl-L-methionine</name>
        <dbReference type="ChEBI" id="CHEBI:59789"/>
    </ligand>
</feature>
<dbReference type="PIRSF" id="PIRSF037350">
    <property type="entry name" value="Mtase_ZK1128_prd"/>
    <property type="match status" value="1"/>
</dbReference>
<organism evidence="6 7">
    <name type="scientific">Rhizoclosmatium globosum</name>
    <dbReference type="NCBI Taxonomy" id="329046"/>
    <lineage>
        <taxon>Eukaryota</taxon>
        <taxon>Fungi</taxon>
        <taxon>Fungi incertae sedis</taxon>
        <taxon>Chytridiomycota</taxon>
        <taxon>Chytridiomycota incertae sedis</taxon>
        <taxon>Chytridiomycetes</taxon>
        <taxon>Chytridiales</taxon>
        <taxon>Chytriomycetaceae</taxon>
        <taxon>Rhizoclosmatium</taxon>
    </lineage>
</organism>
<evidence type="ECO:0000313" key="6">
    <source>
        <dbReference type="EMBL" id="ORY46517.1"/>
    </source>
</evidence>
<evidence type="ECO:0000256" key="3">
    <source>
        <dbReference type="ARBA" id="ARBA00022679"/>
    </source>
</evidence>
<dbReference type="Pfam" id="PF05971">
    <property type="entry name" value="Methyltransf_10"/>
    <property type="match status" value="1"/>
</dbReference>
<accession>A0A1Y2CHY1</accession>
<dbReference type="InterPro" id="IPR017182">
    <property type="entry name" value="METTL16/PsiM"/>
</dbReference>
<evidence type="ECO:0000313" key="7">
    <source>
        <dbReference type="Proteomes" id="UP000193642"/>
    </source>
</evidence>
<keyword evidence="2 6" id="KW-0489">Methyltransferase</keyword>
<feature type="binding site" evidence="5">
    <location>
        <position position="163"/>
    </location>
    <ligand>
        <name>S-adenosyl-L-methionine</name>
        <dbReference type="ChEBI" id="CHEBI:59789"/>
    </ligand>
</feature>
<evidence type="ECO:0000256" key="2">
    <source>
        <dbReference type="ARBA" id="ARBA00022603"/>
    </source>
</evidence>
<keyword evidence="7" id="KW-1185">Reference proteome</keyword>
<comment type="caution">
    <text evidence="6">The sequence shown here is derived from an EMBL/GenBank/DDBJ whole genome shotgun (WGS) entry which is preliminary data.</text>
</comment>
<dbReference type="PANTHER" id="PTHR13393:SF0">
    <property type="entry name" value="RNA N6-ADENOSINE-METHYLTRANSFERASE METTL16"/>
    <property type="match status" value="1"/>
</dbReference>
<protein>
    <submittedName>
        <fullName evidence="6">S-adenosyl-L-methionine dependent methyltransferase</fullName>
    </submittedName>
</protein>
<gene>
    <name evidence="6" type="ORF">BCR33DRAFT_715575</name>
</gene>
<name>A0A1Y2CHY1_9FUNG</name>
<evidence type="ECO:0000256" key="4">
    <source>
        <dbReference type="ARBA" id="ARBA00022691"/>
    </source>
</evidence>
<dbReference type="GO" id="GO:0008168">
    <property type="term" value="F:methyltransferase activity"/>
    <property type="evidence" value="ECO:0007669"/>
    <property type="project" value="UniProtKB-KW"/>
</dbReference>
<dbReference type="PANTHER" id="PTHR13393">
    <property type="entry name" value="SAM-DEPENDENT METHYLTRANSFERASE"/>
    <property type="match status" value="1"/>
</dbReference>
<dbReference type="AlphaFoldDB" id="A0A1Y2CHY1"/>
<reference evidence="6 7" key="1">
    <citation type="submission" date="2016-07" db="EMBL/GenBank/DDBJ databases">
        <title>Pervasive Adenine N6-methylation of Active Genes in Fungi.</title>
        <authorList>
            <consortium name="DOE Joint Genome Institute"/>
            <person name="Mondo S.J."/>
            <person name="Dannebaum R.O."/>
            <person name="Kuo R.C."/>
            <person name="Labutti K."/>
            <person name="Haridas S."/>
            <person name="Kuo A."/>
            <person name="Salamov A."/>
            <person name="Ahrendt S.R."/>
            <person name="Lipzen A."/>
            <person name="Sullivan W."/>
            <person name="Andreopoulos W.B."/>
            <person name="Clum A."/>
            <person name="Lindquist E."/>
            <person name="Daum C."/>
            <person name="Ramamoorthy G.K."/>
            <person name="Gryganskyi A."/>
            <person name="Culley D."/>
            <person name="Magnuson J.K."/>
            <person name="James T.Y."/>
            <person name="O'Malley M.A."/>
            <person name="Stajich J.E."/>
            <person name="Spatafora J.W."/>
            <person name="Visel A."/>
            <person name="Grigoriev I.V."/>
        </authorList>
    </citation>
    <scope>NUCLEOTIDE SEQUENCE [LARGE SCALE GENOMIC DNA]</scope>
    <source>
        <strain evidence="6 7">JEL800</strain>
    </source>
</reference>
<feature type="binding site" evidence="5">
    <location>
        <position position="89"/>
    </location>
    <ligand>
        <name>S-adenosyl-L-methionine</name>
        <dbReference type="ChEBI" id="CHEBI:59789"/>
    </ligand>
</feature>
<keyword evidence="3 6" id="KW-0808">Transferase</keyword>
<sequence length="287" mass="33007">MTFRPPANLLPVDFKSLADQYPNLAKYVHRTKSGVYSLDFKNPKALRELSVAVLWVHFQLRLEVPLDTLVPPIPNRLGYVCWTEYLTNGTGASCIYPLLACRRNASWKFLALDIDSRQVDYATENVKKNSFTGRISVVLNEENTSILPSDLISETRYEFCMCNPPFYRNATEIQQSRASKSESPSAICTGSRTEMITEGGELEFLKRLLKESLNLNTSIRWFSSLIGRREDYDLFFQHLDYTKEKEGLELLIETAEFANGKTVRWGIAWSIPSKKSSKRRRRIKKID</sequence>
<dbReference type="Gene3D" id="3.40.50.150">
    <property type="entry name" value="Vaccinia Virus protein VP39"/>
    <property type="match status" value="1"/>
</dbReference>
<evidence type="ECO:0000256" key="1">
    <source>
        <dbReference type="ARBA" id="ARBA00005878"/>
    </source>
</evidence>